<dbReference type="Gene3D" id="2.60.120.200">
    <property type="match status" value="1"/>
</dbReference>
<reference evidence="1 2" key="1">
    <citation type="submission" date="2020-01" db="EMBL/GenBank/DDBJ databases">
        <title>Ponticoccus aerotolerans gen. nov., sp. nov., an anaerobic bacterium and proposal of Ponticoccusceae fam. nov., Ponticoccusles ord. nov. and Ponticoccuse classis nov. in the phylum Kiritimatiellaeota.</title>
        <authorList>
            <person name="Zhou L.Y."/>
            <person name="Du Z.J."/>
        </authorList>
    </citation>
    <scope>NUCLEOTIDE SEQUENCE [LARGE SCALE GENOMIC DNA]</scope>
    <source>
        <strain evidence="1 2">S-5007</strain>
    </source>
</reference>
<protein>
    <recommendedName>
        <fullName evidence="3">LamG domain-containing protein</fullName>
    </recommendedName>
</protein>
<gene>
    <name evidence="1" type="ORF">GT409_08045</name>
</gene>
<keyword evidence="2" id="KW-1185">Reference proteome</keyword>
<proteinExistence type="predicted"/>
<name>A0A6P1ME93_9BACT</name>
<evidence type="ECO:0000313" key="1">
    <source>
        <dbReference type="EMBL" id="QHI69405.1"/>
    </source>
</evidence>
<organism evidence="1 2">
    <name type="scientific">Tichowtungia aerotolerans</name>
    <dbReference type="NCBI Taxonomy" id="2697043"/>
    <lineage>
        <taxon>Bacteria</taxon>
        <taxon>Pseudomonadati</taxon>
        <taxon>Kiritimatiellota</taxon>
        <taxon>Tichowtungiia</taxon>
        <taxon>Tichowtungiales</taxon>
        <taxon>Tichowtungiaceae</taxon>
        <taxon>Tichowtungia</taxon>
    </lineage>
</organism>
<sequence>MFSFLPAVFSVHAGLIAHWNFDDGTCSDVVGGLHGTPNGNVSFVDSGHPTLGKAVAFGTVKDSDYIALGDLSSLGVGSGSFTLSLRMKHAAQSLSGEVSPLFWDSQTGSAGKGYDGIKIALRKGSDGNNAGRVFASVGGPDGKVLLKGRRVDDDEWHLVVIRYDSDTDELMYFEDGLHVYSRDAFGVYVLNRSESGKKTLLGNGFGGMIDDVRVYDTALSDEELAGLL</sequence>
<evidence type="ECO:0000313" key="2">
    <source>
        <dbReference type="Proteomes" id="UP000464954"/>
    </source>
</evidence>
<dbReference type="InterPro" id="IPR013320">
    <property type="entry name" value="ConA-like_dom_sf"/>
</dbReference>
<dbReference type="Pfam" id="PF13385">
    <property type="entry name" value="Laminin_G_3"/>
    <property type="match status" value="1"/>
</dbReference>
<dbReference type="KEGG" id="taer:GT409_08045"/>
<dbReference type="RefSeq" id="WP_160628587.1">
    <property type="nucleotide sequence ID" value="NZ_CP047593.1"/>
</dbReference>
<dbReference type="EMBL" id="CP047593">
    <property type="protein sequence ID" value="QHI69405.1"/>
    <property type="molecule type" value="Genomic_DNA"/>
</dbReference>
<evidence type="ECO:0008006" key="3">
    <source>
        <dbReference type="Google" id="ProtNLM"/>
    </source>
</evidence>
<accession>A0A6P1ME93</accession>
<dbReference type="SUPFAM" id="SSF49899">
    <property type="entry name" value="Concanavalin A-like lectins/glucanases"/>
    <property type="match status" value="1"/>
</dbReference>
<dbReference type="Proteomes" id="UP000464954">
    <property type="component" value="Chromosome"/>
</dbReference>
<dbReference type="AlphaFoldDB" id="A0A6P1ME93"/>